<comment type="caution">
    <text evidence="8">The sequence shown here is derived from an EMBL/GenBank/DDBJ whole genome shotgun (WGS) entry which is preliminary data.</text>
</comment>
<keyword evidence="9" id="KW-1185">Reference proteome</keyword>
<dbReference type="PANTHER" id="PTHR23235:SF120">
    <property type="entry name" value="KRUPPEL-LIKE FACTOR 15"/>
    <property type="match status" value="1"/>
</dbReference>
<keyword evidence="3 5" id="KW-0863">Zinc-finger</keyword>
<accession>A0ABP0GBH9</accession>
<dbReference type="Pfam" id="PF00096">
    <property type="entry name" value="zf-C2H2"/>
    <property type="match status" value="2"/>
</dbReference>
<evidence type="ECO:0000256" key="6">
    <source>
        <dbReference type="SAM" id="Coils"/>
    </source>
</evidence>
<name>A0ABP0GBH9_CLALP</name>
<evidence type="ECO:0000259" key="7">
    <source>
        <dbReference type="PROSITE" id="PS50157"/>
    </source>
</evidence>
<dbReference type="InterPro" id="IPR013087">
    <property type="entry name" value="Znf_C2H2_type"/>
</dbReference>
<evidence type="ECO:0000256" key="3">
    <source>
        <dbReference type="ARBA" id="ARBA00022771"/>
    </source>
</evidence>
<dbReference type="SMART" id="SM00355">
    <property type="entry name" value="ZnF_C2H2"/>
    <property type="match status" value="2"/>
</dbReference>
<feature type="coiled-coil region" evidence="6">
    <location>
        <begin position="34"/>
        <end position="61"/>
    </location>
</feature>
<keyword evidence="6" id="KW-0175">Coiled coil</keyword>
<dbReference type="InterPro" id="IPR036236">
    <property type="entry name" value="Znf_C2H2_sf"/>
</dbReference>
<evidence type="ECO:0000256" key="5">
    <source>
        <dbReference type="PROSITE-ProRule" id="PRU00042"/>
    </source>
</evidence>
<dbReference type="Proteomes" id="UP001642483">
    <property type="component" value="Unassembled WGS sequence"/>
</dbReference>
<keyword evidence="4" id="KW-0862">Zinc</keyword>
<dbReference type="PANTHER" id="PTHR23235">
    <property type="entry name" value="KRUEPPEL-LIKE TRANSCRIPTION FACTOR"/>
    <property type="match status" value="1"/>
</dbReference>
<reference evidence="8 9" key="1">
    <citation type="submission" date="2024-02" db="EMBL/GenBank/DDBJ databases">
        <authorList>
            <person name="Daric V."/>
            <person name="Darras S."/>
        </authorList>
    </citation>
    <scope>NUCLEOTIDE SEQUENCE [LARGE SCALE GENOMIC DNA]</scope>
</reference>
<evidence type="ECO:0000256" key="2">
    <source>
        <dbReference type="ARBA" id="ARBA00022737"/>
    </source>
</evidence>
<gene>
    <name evidence="8" type="ORF">CVLEPA_LOCUS20212</name>
</gene>
<feature type="domain" description="C2H2-type" evidence="7">
    <location>
        <begin position="226"/>
        <end position="253"/>
    </location>
</feature>
<dbReference type="Gene3D" id="3.30.160.60">
    <property type="entry name" value="Classic Zinc Finger"/>
    <property type="match status" value="2"/>
</dbReference>
<dbReference type="PROSITE" id="PS00028">
    <property type="entry name" value="ZINC_FINGER_C2H2_1"/>
    <property type="match status" value="2"/>
</dbReference>
<evidence type="ECO:0000313" key="8">
    <source>
        <dbReference type="EMBL" id="CAK8688186.1"/>
    </source>
</evidence>
<dbReference type="EMBL" id="CAWYQH010000108">
    <property type="protein sequence ID" value="CAK8688186.1"/>
    <property type="molecule type" value="Genomic_DNA"/>
</dbReference>
<protein>
    <recommendedName>
        <fullName evidence="7">C2H2-type domain-containing protein</fullName>
    </recommendedName>
</protein>
<proteinExistence type="predicted"/>
<evidence type="ECO:0000256" key="4">
    <source>
        <dbReference type="ARBA" id="ARBA00022833"/>
    </source>
</evidence>
<dbReference type="PROSITE" id="PS50157">
    <property type="entry name" value="ZINC_FINGER_C2H2_2"/>
    <property type="match status" value="2"/>
</dbReference>
<evidence type="ECO:0000313" key="9">
    <source>
        <dbReference type="Proteomes" id="UP001642483"/>
    </source>
</evidence>
<sequence>MSEFINFAAMNCVNEIVAKEKNMQSLELLGQMILDELKSIRSDMKDEIRKLGLKLEEVIKQQSDNICAHVNDVVHYDEQISPNLVEYVVESSENGEGNTLSSKDKNIVESQNSDLEIECYENVSEISNFNTTSPSFDDFTIKSEKLEPDLNDFFGTDCSDEPEDQEDSSLLITAPISINNDISRTDALSKFRRKSKHNFLKHKPTSTLTGSTERSEDENDKTLKQYECNVCGQTYGHASSMRRHRKTHSGVKPYKCHICEKFFFRKEYLLGHINTHDKIT</sequence>
<organism evidence="8 9">
    <name type="scientific">Clavelina lepadiformis</name>
    <name type="common">Light-bulb sea squirt</name>
    <name type="synonym">Ascidia lepadiformis</name>
    <dbReference type="NCBI Taxonomy" id="159417"/>
    <lineage>
        <taxon>Eukaryota</taxon>
        <taxon>Metazoa</taxon>
        <taxon>Chordata</taxon>
        <taxon>Tunicata</taxon>
        <taxon>Ascidiacea</taxon>
        <taxon>Aplousobranchia</taxon>
        <taxon>Clavelinidae</taxon>
        <taxon>Clavelina</taxon>
    </lineage>
</organism>
<dbReference type="SUPFAM" id="SSF57667">
    <property type="entry name" value="beta-beta-alpha zinc fingers"/>
    <property type="match status" value="1"/>
</dbReference>
<keyword evidence="2" id="KW-0677">Repeat</keyword>
<feature type="domain" description="C2H2-type" evidence="7">
    <location>
        <begin position="254"/>
        <end position="280"/>
    </location>
</feature>
<evidence type="ECO:0000256" key="1">
    <source>
        <dbReference type="ARBA" id="ARBA00022723"/>
    </source>
</evidence>
<keyword evidence="1" id="KW-0479">Metal-binding</keyword>